<organism evidence="1 2">
    <name type="scientific">Rotaria socialis</name>
    <dbReference type="NCBI Taxonomy" id="392032"/>
    <lineage>
        <taxon>Eukaryota</taxon>
        <taxon>Metazoa</taxon>
        <taxon>Spiralia</taxon>
        <taxon>Gnathifera</taxon>
        <taxon>Rotifera</taxon>
        <taxon>Eurotatoria</taxon>
        <taxon>Bdelloidea</taxon>
        <taxon>Philodinida</taxon>
        <taxon>Philodinidae</taxon>
        <taxon>Rotaria</taxon>
    </lineage>
</organism>
<sequence length="39" mass="4563">GIQNALQGSEADRRILQDKLEQSRYKTIRSSRFFCCCLK</sequence>
<dbReference type="Proteomes" id="UP000663873">
    <property type="component" value="Unassembled WGS sequence"/>
</dbReference>
<proteinExistence type="predicted"/>
<dbReference type="AlphaFoldDB" id="A0A821YRM5"/>
<accession>A0A821YRM5</accession>
<evidence type="ECO:0000313" key="1">
    <source>
        <dbReference type="EMBL" id="CAF4963729.1"/>
    </source>
</evidence>
<protein>
    <submittedName>
        <fullName evidence="1">Uncharacterized protein</fullName>
    </submittedName>
</protein>
<reference evidence="1" key="1">
    <citation type="submission" date="2021-02" db="EMBL/GenBank/DDBJ databases">
        <authorList>
            <person name="Nowell W R."/>
        </authorList>
    </citation>
    <scope>NUCLEOTIDE SEQUENCE</scope>
</reference>
<keyword evidence="2" id="KW-1185">Reference proteome</keyword>
<evidence type="ECO:0000313" key="2">
    <source>
        <dbReference type="Proteomes" id="UP000663873"/>
    </source>
</evidence>
<dbReference type="EMBL" id="CAJOBP010096468">
    <property type="protein sequence ID" value="CAF4963729.1"/>
    <property type="molecule type" value="Genomic_DNA"/>
</dbReference>
<gene>
    <name evidence="1" type="ORF">UJA718_LOCUS48386</name>
</gene>
<comment type="caution">
    <text evidence="1">The sequence shown here is derived from an EMBL/GenBank/DDBJ whole genome shotgun (WGS) entry which is preliminary data.</text>
</comment>
<name>A0A821YRM5_9BILA</name>
<feature type="non-terminal residue" evidence="1">
    <location>
        <position position="1"/>
    </location>
</feature>